<keyword evidence="4" id="KW-0378">Hydrolase</keyword>
<dbReference type="CDD" id="cd15482">
    <property type="entry name" value="Sialidase_non-viral"/>
    <property type="match status" value="3"/>
</dbReference>
<dbReference type="InterPro" id="IPR036278">
    <property type="entry name" value="Sialidase_sf"/>
</dbReference>
<dbReference type="PANTHER" id="PTHR12106">
    <property type="entry name" value="SORTILIN RELATED"/>
    <property type="match status" value="1"/>
</dbReference>
<dbReference type="AlphaFoldDB" id="E4TVP3"/>
<dbReference type="OrthoDB" id="9757809at2"/>
<dbReference type="SUPFAM" id="SSF50939">
    <property type="entry name" value="Sialidases"/>
    <property type="match status" value="3"/>
</dbReference>
<gene>
    <name evidence="4" type="ordered locus">Ftrac_1161</name>
</gene>
<evidence type="ECO:0000256" key="1">
    <source>
        <dbReference type="ARBA" id="ARBA00022737"/>
    </source>
</evidence>
<keyword evidence="1" id="KW-0677">Repeat</keyword>
<dbReference type="GO" id="GO:0016787">
    <property type="term" value="F:hydrolase activity"/>
    <property type="evidence" value="ECO:0007669"/>
    <property type="project" value="UniProtKB-KW"/>
</dbReference>
<feature type="signal peptide" evidence="2">
    <location>
        <begin position="1"/>
        <end position="20"/>
    </location>
</feature>
<dbReference type="RefSeq" id="WP_013453305.1">
    <property type="nucleotide sequence ID" value="NC_014759.1"/>
</dbReference>
<name>E4TVP3_MARTH</name>
<dbReference type="eggNOG" id="COG4447">
    <property type="taxonomic scope" value="Bacteria"/>
</dbReference>
<dbReference type="PANTHER" id="PTHR12106:SF27">
    <property type="entry name" value="SORTILIN-RELATED RECEPTOR"/>
    <property type="match status" value="1"/>
</dbReference>
<dbReference type="InterPro" id="IPR031778">
    <property type="entry name" value="Sortilin_N"/>
</dbReference>
<keyword evidence="5" id="KW-1185">Reference proteome</keyword>
<dbReference type="HOGENOM" id="CLU_004847_0_0_10"/>
<feature type="chain" id="PRO_5003189785" evidence="2">
    <location>
        <begin position="21"/>
        <end position="921"/>
    </location>
</feature>
<sequence length="921" mass="103543">MTRILFAFTLLLLLPFSLMSQVQPTDAKSILEGIENRKKLAESSVLKNYPSRNVGPVIQGARIVDIAVNQNNIKEFYIAYASGGLFHTKNNGISFEPIFDNVGALTLGDIALAPSDENILYVGTGENNSSRSSYAGSGIYKSTDKGKNWEHIGLPSSQHIGRIVVHPEDPNTVWVASMGGLYSDNEERGVYKTTDGGESWEKTLYIDDKTGAIDLIIHPENPNLIWASMWERKRYAWDFVGNGKGSGIYMSTDGGENWSLSMNGMEDDEFTGRIGLDISQSNPDILYALIDYQKETKKEKEEQEGLAPADFLEMSVKDFLKLNNEDLDQYLKDNSFPEKYNAVNVKKDIESGAYKPKALSDYLGDANQALFDTDVKGSVIYKSTDRGATWQKTHDYDLSGVYYTYGYYFGEIRVATQNPEIIYVMGVPIVVSRDGGKTFNRTDSIGDVHVDHHAMWINPEDEEHIMLGNDGGLYITYDGGATWDHKNSMSVGQFYTVNVDMEKPYNIYGGLQDNGTMVGSSRTVPNVRGRWESIFGGDGMFVSADPRNSDIVYVGFQFGNYFRINRESGKRQYITPKHNIGEDRLRFNWRTPVVMSQHNPDIIYIGAQKVYRSLNQGDSWTALTGDLTNGAKEGNVPFATITEIAESPLKFGIVYVGTDDGNVWLMKEGQSIQKINNNLPADLWVSSIHPSEHDEATVYLSMTGYRNDNFDNYVYKSTDFGKNWTSIAGDLPQESVNVIYEDPKVAGLLYIGTDHGLYTSFNDGENWQHMGAIPNVATYDLIVHPRDLDLVVATHGRSIYVTDVQPLHEIAQNKENKLVTFDLDDIRFSKNWGEKSHPYSKEYLPKMEIALYSDANKNGKVKIEVLNEEGKSLSSWEEKLSTGYQSFEWNCKIGDDFISKGKYELKFILGKEEHKEGFEVK</sequence>
<accession>E4TVP3</accession>
<keyword evidence="2" id="KW-0732">Signal</keyword>
<feature type="domain" description="Sortilin N-terminal" evidence="3">
    <location>
        <begin position="139"/>
        <end position="314"/>
    </location>
</feature>
<dbReference type="Pfam" id="PF15902">
    <property type="entry name" value="Sortilin-Vps10"/>
    <property type="match status" value="1"/>
</dbReference>
<evidence type="ECO:0000259" key="3">
    <source>
        <dbReference type="Pfam" id="PF15902"/>
    </source>
</evidence>
<evidence type="ECO:0000256" key="2">
    <source>
        <dbReference type="SAM" id="SignalP"/>
    </source>
</evidence>
<dbReference type="Proteomes" id="UP000008720">
    <property type="component" value="Chromosome"/>
</dbReference>
<dbReference type="EMBL" id="CP002349">
    <property type="protein sequence ID" value="ADR21156.1"/>
    <property type="molecule type" value="Genomic_DNA"/>
</dbReference>
<proteinExistence type="predicted"/>
<dbReference type="STRING" id="643867.Ftrac_1161"/>
<evidence type="ECO:0000313" key="4">
    <source>
        <dbReference type="EMBL" id="ADR21156.1"/>
    </source>
</evidence>
<dbReference type="Gene3D" id="2.130.10.10">
    <property type="entry name" value="YVTN repeat-like/Quinoprotein amine dehydrogenase"/>
    <property type="match status" value="4"/>
</dbReference>
<evidence type="ECO:0000313" key="5">
    <source>
        <dbReference type="Proteomes" id="UP000008720"/>
    </source>
</evidence>
<reference evidence="4 5" key="1">
    <citation type="journal article" date="2011" name="Stand. Genomic Sci.">
        <title>Complete genome sequence of Marivirga tractuosa type strain (H-43).</title>
        <authorList>
            <person name="Pagani I."/>
            <person name="Chertkov O."/>
            <person name="Lapidus A."/>
            <person name="Lucas S."/>
            <person name="Del Rio T.G."/>
            <person name="Tice H."/>
            <person name="Copeland A."/>
            <person name="Cheng J.F."/>
            <person name="Nolan M."/>
            <person name="Saunders E."/>
            <person name="Pitluck S."/>
            <person name="Held B."/>
            <person name="Goodwin L."/>
            <person name="Liolios K."/>
            <person name="Ovchinikova G."/>
            <person name="Ivanova N."/>
            <person name="Mavromatis K."/>
            <person name="Pati A."/>
            <person name="Chen A."/>
            <person name="Palaniappan K."/>
            <person name="Land M."/>
            <person name="Hauser L."/>
            <person name="Jeffries C.D."/>
            <person name="Detter J.C."/>
            <person name="Han C."/>
            <person name="Tapia R."/>
            <person name="Ngatchou-Djao O.D."/>
            <person name="Rohde M."/>
            <person name="Goker M."/>
            <person name="Spring S."/>
            <person name="Sikorski J."/>
            <person name="Woyke T."/>
            <person name="Bristow J."/>
            <person name="Eisen J.A."/>
            <person name="Markowitz V."/>
            <person name="Hugenholtz P."/>
            <person name="Klenk H.P."/>
            <person name="Kyrpides N.C."/>
        </authorList>
    </citation>
    <scope>NUCLEOTIDE SEQUENCE [LARGE SCALE GENOMIC DNA]</scope>
    <source>
        <strain evidence="5">ATCC 23168 / DSM 4126 / NBRC 15989 / NCIMB 1408 / VKM B-1430 / H-43</strain>
    </source>
</reference>
<organism evidence="4 5">
    <name type="scientific">Marivirga tractuosa (strain ATCC 23168 / DSM 4126 / NBRC 15989 / NCIMB 1408 / VKM B-1430 / H-43)</name>
    <name type="common">Microscilla tractuosa</name>
    <name type="synonym">Flexibacter tractuosus</name>
    <dbReference type="NCBI Taxonomy" id="643867"/>
    <lineage>
        <taxon>Bacteria</taxon>
        <taxon>Pseudomonadati</taxon>
        <taxon>Bacteroidota</taxon>
        <taxon>Cytophagia</taxon>
        <taxon>Cytophagales</taxon>
        <taxon>Marivirgaceae</taxon>
        <taxon>Marivirga</taxon>
    </lineage>
</organism>
<dbReference type="InterPro" id="IPR015943">
    <property type="entry name" value="WD40/YVTN_repeat-like_dom_sf"/>
</dbReference>
<dbReference type="InterPro" id="IPR050310">
    <property type="entry name" value="VPS10-sortilin"/>
</dbReference>
<dbReference type="KEGG" id="mtt:Ftrac_1161"/>
<protein>
    <submittedName>
        <fullName evidence="4">Glycosyl hydrolase BNR repeat-containing protein</fullName>
    </submittedName>
</protein>